<evidence type="ECO:0000256" key="1">
    <source>
        <dbReference type="SAM" id="SignalP"/>
    </source>
</evidence>
<reference evidence="2" key="2">
    <citation type="submission" date="2023-05" db="EMBL/GenBank/DDBJ databases">
        <authorList>
            <consortium name="Lawrence Berkeley National Laboratory"/>
            <person name="Steindorff A."/>
            <person name="Hensen N."/>
            <person name="Bonometti L."/>
            <person name="Westerberg I."/>
            <person name="Brannstrom I.O."/>
            <person name="Guillou S."/>
            <person name="Cros-Aarteil S."/>
            <person name="Calhoun S."/>
            <person name="Haridas S."/>
            <person name="Kuo A."/>
            <person name="Mondo S."/>
            <person name="Pangilinan J."/>
            <person name="Riley R."/>
            <person name="Labutti K."/>
            <person name="Andreopoulos B."/>
            <person name="Lipzen A."/>
            <person name="Chen C."/>
            <person name="Yanf M."/>
            <person name="Daum C."/>
            <person name="Ng V."/>
            <person name="Clum A."/>
            <person name="Ohm R."/>
            <person name="Martin F."/>
            <person name="Silar P."/>
            <person name="Natvig D."/>
            <person name="Lalanne C."/>
            <person name="Gautier V."/>
            <person name="Ament-Velasquez S.L."/>
            <person name="Kruys A."/>
            <person name="Hutchinson M.I."/>
            <person name="Powell A.J."/>
            <person name="Barry K."/>
            <person name="Miller A.N."/>
            <person name="Grigoriev I.V."/>
            <person name="Debuchy R."/>
            <person name="Gladieux P."/>
            <person name="Thoren M.H."/>
            <person name="Johannesson H."/>
        </authorList>
    </citation>
    <scope>NUCLEOTIDE SEQUENCE</scope>
    <source>
        <strain evidence="2">PSN309</strain>
    </source>
</reference>
<dbReference type="EMBL" id="MU864547">
    <property type="protein sequence ID" value="KAK4183457.1"/>
    <property type="molecule type" value="Genomic_DNA"/>
</dbReference>
<proteinExistence type="predicted"/>
<dbReference type="PANTHER" id="PTHR39603">
    <property type="entry name" value="CYANOVIRIN-N DOMAIN-CONTAINING PROTEIN"/>
    <property type="match status" value="1"/>
</dbReference>
<evidence type="ECO:0000313" key="3">
    <source>
        <dbReference type="Proteomes" id="UP001302126"/>
    </source>
</evidence>
<accession>A0AAN7AF01</accession>
<keyword evidence="3" id="KW-1185">Reference proteome</keyword>
<name>A0AAN7AF01_9PEZI</name>
<evidence type="ECO:0000313" key="2">
    <source>
        <dbReference type="EMBL" id="KAK4183457.1"/>
    </source>
</evidence>
<evidence type="ECO:0008006" key="4">
    <source>
        <dbReference type="Google" id="ProtNLM"/>
    </source>
</evidence>
<keyword evidence="1" id="KW-0732">Signal</keyword>
<comment type="caution">
    <text evidence="2">The sequence shown here is derived from an EMBL/GenBank/DDBJ whole genome shotgun (WGS) entry which is preliminary data.</text>
</comment>
<feature type="chain" id="PRO_5042900397" description="Ecp2 effector protein domain-containing protein" evidence="1">
    <location>
        <begin position="31"/>
        <end position="196"/>
    </location>
</feature>
<organism evidence="2 3">
    <name type="scientific">Podospora australis</name>
    <dbReference type="NCBI Taxonomy" id="1536484"/>
    <lineage>
        <taxon>Eukaryota</taxon>
        <taxon>Fungi</taxon>
        <taxon>Dikarya</taxon>
        <taxon>Ascomycota</taxon>
        <taxon>Pezizomycotina</taxon>
        <taxon>Sordariomycetes</taxon>
        <taxon>Sordariomycetidae</taxon>
        <taxon>Sordariales</taxon>
        <taxon>Podosporaceae</taxon>
        <taxon>Podospora</taxon>
    </lineage>
</organism>
<protein>
    <recommendedName>
        <fullName evidence="4">Ecp2 effector protein domain-containing protein</fullName>
    </recommendedName>
</protein>
<dbReference type="PANTHER" id="PTHR39603:SF1">
    <property type="entry name" value="CYANOVIRIN-N DOMAIN-CONTAINING PROTEIN"/>
    <property type="match status" value="1"/>
</dbReference>
<dbReference type="Proteomes" id="UP001302126">
    <property type="component" value="Unassembled WGS sequence"/>
</dbReference>
<sequence length="196" mass="20839">MVASILKTAVVTVLALGNFVVNAAPAPVNARSEEIFSIEKWITDKIENPTGQHLSASEAFVAWNQSMSALHSTEFGTTVKRQSNPVCNHQIQYGYSAAWAPDAVTCIDYLAGLGGTACRIGPERTTSSFVARGFAEIVGVNGQSNVAVQQTTCQNIAQTAGRIMDVCWQPSNTVQGTMLATNNRWIAVHISAPGGL</sequence>
<reference evidence="2" key="1">
    <citation type="journal article" date="2023" name="Mol. Phylogenet. Evol.">
        <title>Genome-scale phylogeny and comparative genomics of the fungal order Sordariales.</title>
        <authorList>
            <person name="Hensen N."/>
            <person name="Bonometti L."/>
            <person name="Westerberg I."/>
            <person name="Brannstrom I.O."/>
            <person name="Guillou S."/>
            <person name="Cros-Aarteil S."/>
            <person name="Calhoun S."/>
            <person name="Haridas S."/>
            <person name="Kuo A."/>
            <person name="Mondo S."/>
            <person name="Pangilinan J."/>
            <person name="Riley R."/>
            <person name="LaButti K."/>
            <person name="Andreopoulos B."/>
            <person name="Lipzen A."/>
            <person name="Chen C."/>
            <person name="Yan M."/>
            <person name="Daum C."/>
            <person name="Ng V."/>
            <person name="Clum A."/>
            <person name="Steindorff A."/>
            <person name="Ohm R.A."/>
            <person name="Martin F."/>
            <person name="Silar P."/>
            <person name="Natvig D.O."/>
            <person name="Lalanne C."/>
            <person name="Gautier V."/>
            <person name="Ament-Velasquez S.L."/>
            <person name="Kruys A."/>
            <person name="Hutchinson M.I."/>
            <person name="Powell A.J."/>
            <person name="Barry K."/>
            <person name="Miller A.N."/>
            <person name="Grigoriev I.V."/>
            <person name="Debuchy R."/>
            <person name="Gladieux P."/>
            <person name="Hiltunen Thoren M."/>
            <person name="Johannesson H."/>
        </authorList>
    </citation>
    <scope>NUCLEOTIDE SEQUENCE</scope>
    <source>
        <strain evidence="2">PSN309</strain>
    </source>
</reference>
<feature type="signal peptide" evidence="1">
    <location>
        <begin position="1"/>
        <end position="30"/>
    </location>
</feature>
<gene>
    <name evidence="2" type="ORF">QBC35DRAFT_443365</name>
</gene>
<dbReference type="AlphaFoldDB" id="A0AAN7AF01"/>